<dbReference type="SUPFAM" id="SSF88723">
    <property type="entry name" value="PIN domain-like"/>
    <property type="match status" value="1"/>
</dbReference>
<dbReference type="GO" id="GO:0033567">
    <property type="term" value="P:DNA replication, Okazaki fragment processing"/>
    <property type="evidence" value="ECO:0007669"/>
    <property type="project" value="InterPro"/>
</dbReference>
<dbReference type="Pfam" id="PF02739">
    <property type="entry name" value="5_3_exonuc_N"/>
    <property type="match status" value="1"/>
</dbReference>
<dbReference type="Gene3D" id="1.10.150.20">
    <property type="entry name" value="5' to 3' exonuclease, C-terminal subdomain"/>
    <property type="match status" value="1"/>
</dbReference>
<evidence type="ECO:0000256" key="1">
    <source>
        <dbReference type="ARBA" id="ARBA00022722"/>
    </source>
</evidence>
<evidence type="ECO:0000313" key="4">
    <source>
        <dbReference type="EMBL" id="QBQ74667.1"/>
    </source>
</evidence>
<keyword evidence="5" id="KW-1185">Reference proteome</keyword>
<dbReference type="GO" id="GO:0003677">
    <property type="term" value="F:DNA binding"/>
    <property type="evidence" value="ECO:0007669"/>
    <property type="project" value="InterPro"/>
</dbReference>
<dbReference type="SMART" id="SM00475">
    <property type="entry name" value="53EXOc"/>
    <property type="match status" value="1"/>
</dbReference>
<evidence type="ECO:0000313" key="5">
    <source>
        <dbReference type="Proteomes" id="UP000301424"/>
    </source>
</evidence>
<keyword evidence="2" id="KW-0378">Hydrolase</keyword>
<dbReference type="InterPro" id="IPR036279">
    <property type="entry name" value="5-3_exonuclease_C_sf"/>
</dbReference>
<name>A0A482MKW3_9CAUD</name>
<accession>A0A482MKW3</accession>
<organism evidence="4 5">
    <name type="scientific">Burkholderia phage BcepSauron</name>
    <dbReference type="NCBI Taxonomy" id="2530033"/>
    <lineage>
        <taxon>Viruses</taxon>
        <taxon>Duplodnaviria</taxon>
        <taxon>Heunggongvirae</taxon>
        <taxon>Uroviricota</taxon>
        <taxon>Caudoviricetes</taxon>
        <taxon>Sarumanvirus</taxon>
        <taxon>Sarumanvirus bcepsauron</taxon>
    </lineage>
</organism>
<keyword evidence="4" id="KW-0269">Exonuclease</keyword>
<dbReference type="EMBL" id="MK552141">
    <property type="protein sequence ID" value="QBQ74667.1"/>
    <property type="molecule type" value="Genomic_DNA"/>
</dbReference>
<proteinExistence type="predicted"/>
<gene>
    <name evidence="4" type="ORF">BcepSauron_287</name>
</gene>
<protein>
    <submittedName>
        <fullName evidence="4">5'-3' exonuclease</fullName>
    </submittedName>
</protein>
<dbReference type="SUPFAM" id="SSF47807">
    <property type="entry name" value="5' to 3' exonuclease, C-terminal subdomain"/>
    <property type="match status" value="1"/>
</dbReference>
<keyword evidence="1" id="KW-0540">Nuclease</keyword>
<dbReference type="InterPro" id="IPR020046">
    <property type="entry name" value="5-3_exonucl_a-hlix_arch_N"/>
</dbReference>
<sequence>MKKGKKGKIYVADGNWLLHRVFFTLRTHRPIEEALPYAFLSLICKDAIATRADRMLIAFDGPKVFRYELYPEYKANRDDKKSSGPVVDTQFTQPQGDVYDYLPDVYRLLTEAGITYFQPRKYEADDVLRSVVHEYVPEYSVVCGAQDKDDYQFLGPGVSLYDSSRKGPDGKPKPATITAKSVMEEFGLTPAQFLQYQILLGDPIDNIPRIGNFKPLGIRKKLIEHGTIADWYKAEPDDQRTFDVNRVKIALNRKLVTLCKGVLPPSTPDEWKPPKVKSDEAHGFPETYHAWHSTLYPKSRGLFG</sequence>
<dbReference type="GO" id="GO:0017108">
    <property type="term" value="F:5'-flap endonuclease activity"/>
    <property type="evidence" value="ECO:0007669"/>
    <property type="project" value="InterPro"/>
</dbReference>
<dbReference type="PANTHER" id="PTHR42646:SF2">
    <property type="entry name" value="5'-3' EXONUCLEASE FAMILY PROTEIN"/>
    <property type="match status" value="1"/>
</dbReference>
<dbReference type="GO" id="GO:0008409">
    <property type="term" value="F:5'-3' exonuclease activity"/>
    <property type="evidence" value="ECO:0007669"/>
    <property type="project" value="InterPro"/>
</dbReference>
<evidence type="ECO:0000256" key="2">
    <source>
        <dbReference type="ARBA" id="ARBA00022801"/>
    </source>
</evidence>
<dbReference type="InterPro" id="IPR029060">
    <property type="entry name" value="PIN-like_dom_sf"/>
</dbReference>
<dbReference type="PANTHER" id="PTHR42646">
    <property type="entry name" value="FLAP ENDONUCLEASE XNI"/>
    <property type="match status" value="1"/>
</dbReference>
<dbReference type="Gene3D" id="3.40.50.1010">
    <property type="entry name" value="5'-nuclease"/>
    <property type="match status" value="1"/>
</dbReference>
<feature type="domain" description="5'-3' exonuclease" evidence="3">
    <location>
        <begin position="7"/>
        <end position="277"/>
    </location>
</feature>
<dbReference type="InterPro" id="IPR038969">
    <property type="entry name" value="FEN"/>
</dbReference>
<dbReference type="Proteomes" id="UP000301424">
    <property type="component" value="Segment"/>
</dbReference>
<reference evidence="4 5" key="1">
    <citation type="submission" date="2019-02" db="EMBL/GenBank/DDBJ databases">
        <title>Complete genome sequence of Burkholderia cenocepacia phage BcepSauron.</title>
        <authorList>
            <person name="Park K."/>
            <person name="Gonzalez C."/>
            <person name="Liu M."/>
            <person name="Gill J."/>
        </authorList>
    </citation>
    <scope>NUCLEOTIDE SEQUENCE [LARGE SCALE GENOMIC DNA]</scope>
</reference>
<evidence type="ECO:0000259" key="3">
    <source>
        <dbReference type="SMART" id="SM00475"/>
    </source>
</evidence>
<dbReference type="InterPro" id="IPR002421">
    <property type="entry name" value="5-3_exonuclease"/>
</dbReference>